<evidence type="ECO:0000313" key="3">
    <source>
        <dbReference type="EMBL" id="MDR6537920.1"/>
    </source>
</evidence>
<dbReference type="RefSeq" id="WP_309904232.1">
    <property type="nucleotide sequence ID" value="NZ_JAVDRF010000008.1"/>
</dbReference>
<sequence length="130" mass="13251">MPAALALLLYGMLTYIAIGPAHAEPGPGPSWGAIASLQGWYGYAFDQPSRAAAELAARAQCDRAAGRAGACVVRAYFDRACGALATGNYGEWGTAVAPTANAAGKAAAGQCETHLPTEPCKVVVSVCSRH</sequence>
<dbReference type="EMBL" id="JAVDRF010000008">
    <property type="protein sequence ID" value="MDR6537920.1"/>
    <property type="molecule type" value="Genomic_DNA"/>
</dbReference>
<feature type="chain" id="PRO_5045528312" description="DUF4189 domain-containing protein" evidence="1">
    <location>
        <begin position="24"/>
        <end position="130"/>
    </location>
</feature>
<accession>A0ABU1NHK9</accession>
<proteinExistence type="predicted"/>
<keyword evidence="4" id="KW-1185">Reference proteome</keyword>
<feature type="signal peptide" evidence="1">
    <location>
        <begin position="1"/>
        <end position="23"/>
    </location>
</feature>
<dbReference type="Proteomes" id="UP001184230">
    <property type="component" value="Unassembled WGS sequence"/>
</dbReference>
<comment type="caution">
    <text evidence="3">The sequence shown here is derived from an EMBL/GenBank/DDBJ whole genome shotgun (WGS) entry which is preliminary data.</text>
</comment>
<evidence type="ECO:0000313" key="4">
    <source>
        <dbReference type="Proteomes" id="UP001184230"/>
    </source>
</evidence>
<keyword evidence="1" id="KW-0732">Signal</keyword>
<evidence type="ECO:0000256" key="1">
    <source>
        <dbReference type="SAM" id="SignalP"/>
    </source>
</evidence>
<protein>
    <recommendedName>
        <fullName evidence="2">DUF4189 domain-containing protein</fullName>
    </recommendedName>
</protein>
<reference evidence="3 4" key="1">
    <citation type="submission" date="2023-07" db="EMBL/GenBank/DDBJ databases">
        <title>Sorghum-associated microbial communities from plants grown in Nebraska, USA.</title>
        <authorList>
            <person name="Schachtman D."/>
        </authorList>
    </citation>
    <scope>NUCLEOTIDE SEQUENCE [LARGE SCALE GENOMIC DNA]</scope>
    <source>
        <strain evidence="3 4">DS1781</strain>
    </source>
</reference>
<name>A0ABU1NHK9_9BURK</name>
<dbReference type="Pfam" id="PF13827">
    <property type="entry name" value="DUF4189"/>
    <property type="match status" value="1"/>
</dbReference>
<evidence type="ECO:0000259" key="2">
    <source>
        <dbReference type="Pfam" id="PF13827"/>
    </source>
</evidence>
<feature type="domain" description="DUF4189" evidence="2">
    <location>
        <begin position="31"/>
        <end position="127"/>
    </location>
</feature>
<dbReference type="InterPro" id="IPR025240">
    <property type="entry name" value="DUF4189"/>
</dbReference>
<gene>
    <name evidence="3" type="ORF">J2739_003706</name>
</gene>
<organism evidence="3 4">
    <name type="scientific">Variovorax soli</name>
    <dbReference type="NCBI Taxonomy" id="376815"/>
    <lineage>
        <taxon>Bacteria</taxon>
        <taxon>Pseudomonadati</taxon>
        <taxon>Pseudomonadota</taxon>
        <taxon>Betaproteobacteria</taxon>
        <taxon>Burkholderiales</taxon>
        <taxon>Comamonadaceae</taxon>
        <taxon>Variovorax</taxon>
    </lineage>
</organism>